<dbReference type="Proteomes" id="UP000694560">
    <property type="component" value="Unplaced"/>
</dbReference>
<dbReference type="InterPro" id="IPR005554">
    <property type="entry name" value="NOL6/Upt22"/>
</dbReference>
<dbReference type="GO" id="GO:0006364">
    <property type="term" value="P:rRNA processing"/>
    <property type="evidence" value="ECO:0007669"/>
    <property type="project" value="TreeGrafter"/>
</dbReference>
<dbReference type="GO" id="GO:0032040">
    <property type="term" value="C:small-subunit processome"/>
    <property type="evidence" value="ECO:0007669"/>
    <property type="project" value="TreeGrafter"/>
</dbReference>
<dbReference type="PANTHER" id="PTHR17972">
    <property type="entry name" value="NUCLEOLAR RNA-ASSOCIATED PROTEIN"/>
    <property type="match status" value="1"/>
</dbReference>
<dbReference type="PANTHER" id="PTHR17972:SF0">
    <property type="entry name" value="NUCLEOLAR PROTEIN 6"/>
    <property type="match status" value="1"/>
</dbReference>
<dbReference type="Ensembl" id="ENSMCST00000008482.1">
    <property type="protein sequence ID" value="ENSMCSP00000008284.1"/>
    <property type="gene ID" value="ENSMCSG00000005894.1"/>
</dbReference>
<dbReference type="OrthoDB" id="10251401at2759"/>
<dbReference type="AlphaFoldDB" id="A0A8C5TKA3"/>
<name>A0A8C5TKA3_9PASS</name>
<dbReference type="GO" id="GO:0034456">
    <property type="term" value="C:UTP-C complex"/>
    <property type="evidence" value="ECO:0007669"/>
    <property type="project" value="TreeGrafter"/>
</dbReference>
<comment type="similarity">
    <text evidence="3">Belongs to the NRAP family.</text>
</comment>
<accession>A0A8C5TKA3</accession>
<dbReference type="GO" id="GO:0006409">
    <property type="term" value="P:tRNA export from nucleus"/>
    <property type="evidence" value="ECO:0007669"/>
    <property type="project" value="TreeGrafter"/>
</dbReference>
<dbReference type="GO" id="GO:0032545">
    <property type="term" value="C:CURI complex"/>
    <property type="evidence" value="ECO:0007669"/>
    <property type="project" value="TreeGrafter"/>
</dbReference>
<organism evidence="5 6">
    <name type="scientific">Malurus cyaneus samueli</name>
    <dbReference type="NCBI Taxonomy" id="2593467"/>
    <lineage>
        <taxon>Eukaryota</taxon>
        <taxon>Metazoa</taxon>
        <taxon>Chordata</taxon>
        <taxon>Craniata</taxon>
        <taxon>Vertebrata</taxon>
        <taxon>Euteleostomi</taxon>
        <taxon>Archelosauria</taxon>
        <taxon>Archosauria</taxon>
        <taxon>Dinosauria</taxon>
        <taxon>Saurischia</taxon>
        <taxon>Theropoda</taxon>
        <taxon>Coelurosauria</taxon>
        <taxon>Aves</taxon>
        <taxon>Neognathae</taxon>
        <taxon>Neoaves</taxon>
        <taxon>Telluraves</taxon>
        <taxon>Australaves</taxon>
        <taxon>Passeriformes</taxon>
        <taxon>Meliphagoidea</taxon>
        <taxon>Maluridae</taxon>
        <taxon>Malurus</taxon>
    </lineage>
</organism>
<comment type="subcellular location">
    <subcellularLocation>
        <location evidence="3">Nucleus</location>
        <location evidence="3">Nucleolus</location>
    </subcellularLocation>
</comment>
<feature type="domain" description="Nrap protein" evidence="4">
    <location>
        <begin position="152"/>
        <end position="258"/>
    </location>
</feature>
<keyword evidence="6" id="KW-1185">Reference proteome</keyword>
<dbReference type="Pfam" id="PF03813">
    <property type="entry name" value="Nrap"/>
    <property type="match status" value="1"/>
</dbReference>
<evidence type="ECO:0000313" key="5">
    <source>
        <dbReference type="Ensembl" id="ENSMCSP00000008284.1"/>
    </source>
</evidence>
<evidence type="ECO:0000256" key="2">
    <source>
        <dbReference type="ARBA" id="ARBA00035000"/>
    </source>
</evidence>
<evidence type="ECO:0000313" key="6">
    <source>
        <dbReference type="Proteomes" id="UP000694560"/>
    </source>
</evidence>
<keyword evidence="3" id="KW-0694">RNA-binding</keyword>
<sequence length="327" mass="36929">GLDAPGGSQQSGAEGQNPLPPLLPTVLWVQPRTRLALWAVSAMAGACLGPSGQGCSRSVHPLTQIEELLKEVTLKETKKKKIDAFLHEINKNSVCSICAQLTDQAWLSKDVKVPFLQVPFSVKGRFHFVPPAELKVVGSYLLGTCVKPEINVDVAVTMPREIFQDKDNLNQRYHRKRALYLSHIAQHLSKEKLFGSVKFAYMNSNHLKPILLLRPQGKDEKMVTVRIHACPDSGLFKRSRFYPSKNNVRTAWFMEQSTLKEGTHACVWLYCRCSWGRAVPVAEMAVMLGCVGVCWRCRAKDRVCFSSLSWMISTRHLKWSLWIPLDW</sequence>
<reference evidence="5" key="1">
    <citation type="submission" date="2025-08" db="UniProtKB">
        <authorList>
            <consortium name="Ensembl"/>
        </authorList>
    </citation>
    <scope>IDENTIFICATION</scope>
</reference>
<proteinExistence type="inferred from homology"/>
<comment type="function">
    <text evidence="2">Part of the small subunit (SSU) processome, first precursor of the small eukaryotic ribosomal subunit. During the assembly of the SSU processome in the nucleolus, many ribosome biogenesis factors, an RNA chaperone and ribosomal proteins associate with the nascent pre-rRNA and work in concert to generate RNA folding, modifications, rearrangements and cleavage as well as targeted degradation of pre-ribosomal RNA by the RNA exosome.</text>
</comment>
<keyword evidence="3" id="KW-0539">Nucleus</keyword>
<dbReference type="InterPro" id="IPR035082">
    <property type="entry name" value="Nrap_D1"/>
</dbReference>
<evidence type="ECO:0000259" key="4">
    <source>
        <dbReference type="Pfam" id="PF03813"/>
    </source>
</evidence>
<reference evidence="5" key="2">
    <citation type="submission" date="2025-09" db="UniProtKB">
        <authorList>
            <consortium name="Ensembl"/>
        </authorList>
    </citation>
    <scope>IDENTIFICATION</scope>
</reference>
<evidence type="ECO:0000256" key="3">
    <source>
        <dbReference type="RuleBase" id="RU364032"/>
    </source>
</evidence>
<protein>
    <recommendedName>
        <fullName evidence="1 3">Nucleolar protein 6</fullName>
    </recommendedName>
</protein>
<evidence type="ECO:0000256" key="1">
    <source>
        <dbReference type="ARBA" id="ARBA00016437"/>
    </source>
</evidence>
<dbReference type="GO" id="GO:0003723">
    <property type="term" value="F:RNA binding"/>
    <property type="evidence" value="ECO:0007669"/>
    <property type="project" value="UniProtKB-KW"/>
</dbReference>